<dbReference type="AlphaFoldDB" id="A0A4Y8D7M0"/>
<keyword evidence="2" id="KW-1185">Reference proteome</keyword>
<dbReference type="Pfam" id="PF26639">
    <property type="entry name" value="Het-6_barrel"/>
    <property type="match status" value="1"/>
</dbReference>
<protein>
    <recommendedName>
        <fullName evidence="3">Heterokaryon incompatibility domain-containing protein</fullName>
    </recommendedName>
</protein>
<name>A0A4Y8D7M0_9HELO</name>
<dbReference type="EMBL" id="PHWZ01000108">
    <property type="protein sequence ID" value="TEY70248.1"/>
    <property type="molecule type" value="Genomic_DNA"/>
</dbReference>
<gene>
    <name evidence="1" type="ORF">BOTCAL_0108g00030</name>
</gene>
<dbReference type="STRING" id="38488.A0A4Y8D7M0"/>
<evidence type="ECO:0000313" key="1">
    <source>
        <dbReference type="EMBL" id="TEY70248.1"/>
    </source>
</evidence>
<accession>A0A4Y8D7M0</accession>
<evidence type="ECO:0008006" key="3">
    <source>
        <dbReference type="Google" id="ProtNLM"/>
    </source>
</evidence>
<sequence>MKGLREKGSSVNLEHALFQGLNFKATDPKDKVFALLGIVTDIEALGIEVNYNATIKEVYTDATTRILNQGTSLSLLNAAGIGRYRNDKHTVINLDLPSWVPDFSHFPDSSLLVTPARSVDYKMLEACKATKSLININFTNPKRVSMKVLGRSVSHVTSIYPSRPTVVYNNNVSEFQVDLKKRQDWFLETMSNASRLDPYPSGIPWRQAYSRTLINNKLPIRIHGVPLEPPYWEHLEVFLEVSENILGADAHEIRKIEKAGGFIEGFDEETVEKTRKFASGVSFRGRMFETDSGYLGMGQEGMKVGDEVCLFYGGQTPYIIREVTDYQNKGLSEPLRHEYVLVGDCYVDGWMDGEAMEMGEEKQFVLI</sequence>
<dbReference type="Proteomes" id="UP000297299">
    <property type="component" value="Unassembled WGS sequence"/>
</dbReference>
<comment type="caution">
    <text evidence="1">The sequence shown here is derived from an EMBL/GenBank/DDBJ whole genome shotgun (WGS) entry which is preliminary data.</text>
</comment>
<proteinExistence type="predicted"/>
<evidence type="ECO:0000313" key="2">
    <source>
        <dbReference type="Proteomes" id="UP000297299"/>
    </source>
</evidence>
<reference evidence="1 2" key="1">
    <citation type="submission" date="2017-11" db="EMBL/GenBank/DDBJ databases">
        <title>Comparative genomics of Botrytis spp.</title>
        <authorList>
            <person name="Valero-Jimenez C.A."/>
            <person name="Tapia P."/>
            <person name="Veloso J."/>
            <person name="Silva-Moreno E."/>
            <person name="Staats M."/>
            <person name="Valdes J.H."/>
            <person name="Van Kan J.A.L."/>
        </authorList>
    </citation>
    <scope>NUCLEOTIDE SEQUENCE [LARGE SCALE GENOMIC DNA]</scope>
    <source>
        <strain evidence="1 2">MUCL2830</strain>
    </source>
</reference>
<dbReference type="InterPro" id="IPR052895">
    <property type="entry name" value="HetReg/Transcr_Mod"/>
</dbReference>
<dbReference type="OrthoDB" id="2157530at2759"/>
<dbReference type="PANTHER" id="PTHR24148">
    <property type="entry name" value="ANKYRIN REPEAT DOMAIN-CONTAINING PROTEIN 39 HOMOLOG-RELATED"/>
    <property type="match status" value="1"/>
</dbReference>
<organism evidence="1 2">
    <name type="scientific">Botryotinia calthae</name>
    <dbReference type="NCBI Taxonomy" id="38488"/>
    <lineage>
        <taxon>Eukaryota</taxon>
        <taxon>Fungi</taxon>
        <taxon>Dikarya</taxon>
        <taxon>Ascomycota</taxon>
        <taxon>Pezizomycotina</taxon>
        <taxon>Leotiomycetes</taxon>
        <taxon>Helotiales</taxon>
        <taxon>Sclerotiniaceae</taxon>
        <taxon>Botryotinia</taxon>
    </lineage>
</organism>
<dbReference type="PANTHER" id="PTHR24148:SF64">
    <property type="entry name" value="HETEROKARYON INCOMPATIBILITY DOMAIN-CONTAINING PROTEIN"/>
    <property type="match status" value="1"/>
</dbReference>